<keyword evidence="2" id="KW-1185">Reference proteome</keyword>
<comment type="caution">
    <text evidence="1">The sequence shown here is derived from an EMBL/GenBank/DDBJ whole genome shotgun (WGS) entry which is preliminary data.</text>
</comment>
<sequence length="102" mass="10634">MLLGDLIAQLGDETIAMESLIGLGDLALLARVQDAAAADDLTPGEYAAQAVHAFSTQASDEDWVSLIGVMGKTDDPGHACLKKMVEFALRPAGVAHACGHHH</sequence>
<gene>
    <name evidence="1" type="ORF">ACETIH_27885</name>
</gene>
<name>A0ABV6YH91_9HYPH</name>
<dbReference type="EMBL" id="JBHOMY010000122">
    <property type="protein sequence ID" value="MFC1460465.1"/>
    <property type="molecule type" value="Genomic_DNA"/>
</dbReference>
<dbReference type="Proteomes" id="UP001593940">
    <property type="component" value="Unassembled WGS sequence"/>
</dbReference>
<evidence type="ECO:0000313" key="1">
    <source>
        <dbReference type="EMBL" id="MFC1460465.1"/>
    </source>
</evidence>
<evidence type="ECO:0008006" key="3">
    <source>
        <dbReference type="Google" id="ProtNLM"/>
    </source>
</evidence>
<protein>
    <recommendedName>
        <fullName evidence="3">DUF2336 domain-containing protein</fullName>
    </recommendedName>
</protein>
<evidence type="ECO:0000313" key="2">
    <source>
        <dbReference type="Proteomes" id="UP001593940"/>
    </source>
</evidence>
<reference evidence="1 2" key="1">
    <citation type="submission" date="2024-09" db="EMBL/GenBank/DDBJ databases">
        <title>Nodulacao em especies de Leguminosae Basais da Amazonia e Caracterizacao dos Rizobios e Bacterias Associadas aos Nodulos.</title>
        <authorList>
            <person name="Jambeiro I.C.A."/>
            <person name="Lopes I.S."/>
            <person name="Aguiar E.R.G.R."/>
            <person name="Santos A.F.J."/>
            <person name="Dos Santos J.M.F."/>
            <person name="Gross E."/>
        </authorList>
    </citation>
    <scope>NUCLEOTIDE SEQUENCE [LARGE SCALE GENOMIC DNA]</scope>
    <source>
        <strain evidence="1 2">BRUESC1165</strain>
    </source>
</reference>
<proteinExistence type="predicted"/>
<dbReference type="RefSeq" id="WP_377031701.1">
    <property type="nucleotide sequence ID" value="NZ_JBHOMY010000122.1"/>
</dbReference>
<accession>A0ABV6YH91</accession>
<organism evidence="1 2">
    <name type="scientific">Microvirga arabica</name>
    <dbReference type="NCBI Taxonomy" id="1128671"/>
    <lineage>
        <taxon>Bacteria</taxon>
        <taxon>Pseudomonadati</taxon>
        <taxon>Pseudomonadota</taxon>
        <taxon>Alphaproteobacteria</taxon>
        <taxon>Hyphomicrobiales</taxon>
        <taxon>Methylobacteriaceae</taxon>
        <taxon>Microvirga</taxon>
    </lineage>
</organism>